<evidence type="ECO:0000313" key="3">
    <source>
        <dbReference type="Proteomes" id="UP000823388"/>
    </source>
</evidence>
<comment type="caution">
    <text evidence="2">The sequence shown here is derived from an EMBL/GenBank/DDBJ whole genome shotgun (WGS) entry which is preliminary data.</text>
</comment>
<protein>
    <submittedName>
        <fullName evidence="2">Uncharacterized protein</fullName>
    </submittedName>
</protein>
<evidence type="ECO:0000256" key="1">
    <source>
        <dbReference type="SAM" id="MobiDB-lite"/>
    </source>
</evidence>
<gene>
    <name evidence="2" type="ORF">PVAP13_4KG011162</name>
</gene>
<feature type="compositionally biased region" description="Polar residues" evidence="1">
    <location>
        <begin position="123"/>
        <end position="135"/>
    </location>
</feature>
<proteinExistence type="predicted"/>
<reference evidence="2" key="1">
    <citation type="submission" date="2020-05" db="EMBL/GenBank/DDBJ databases">
        <title>WGS assembly of Panicum virgatum.</title>
        <authorList>
            <person name="Lovell J.T."/>
            <person name="Jenkins J."/>
            <person name="Shu S."/>
            <person name="Juenger T.E."/>
            <person name="Schmutz J."/>
        </authorList>
    </citation>
    <scope>NUCLEOTIDE SEQUENCE</scope>
    <source>
        <strain evidence="2">AP13</strain>
    </source>
</reference>
<organism evidence="2 3">
    <name type="scientific">Panicum virgatum</name>
    <name type="common">Blackwell switchgrass</name>
    <dbReference type="NCBI Taxonomy" id="38727"/>
    <lineage>
        <taxon>Eukaryota</taxon>
        <taxon>Viridiplantae</taxon>
        <taxon>Streptophyta</taxon>
        <taxon>Embryophyta</taxon>
        <taxon>Tracheophyta</taxon>
        <taxon>Spermatophyta</taxon>
        <taxon>Magnoliopsida</taxon>
        <taxon>Liliopsida</taxon>
        <taxon>Poales</taxon>
        <taxon>Poaceae</taxon>
        <taxon>PACMAD clade</taxon>
        <taxon>Panicoideae</taxon>
        <taxon>Panicodae</taxon>
        <taxon>Paniceae</taxon>
        <taxon>Panicinae</taxon>
        <taxon>Panicum</taxon>
        <taxon>Panicum sect. Hiantes</taxon>
    </lineage>
</organism>
<sequence length="135" mass="15302">MARKFLNPLDFRANNNSWFPPPVLEGLRLWGFWCPEASTPTHCHWHPPDQMKSRARGGAWSGRTREGLGREGTPGRWPDRSPFAKNSKDSPTDPIHVRHSTRSRREGRGRSGGTRRPTERIQGGTSAQPTTHVDR</sequence>
<keyword evidence="3" id="KW-1185">Reference proteome</keyword>
<dbReference type="Proteomes" id="UP000823388">
    <property type="component" value="Chromosome 4K"/>
</dbReference>
<accession>A0A8T0TIB1</accession>
<evidence type="ECO:0000313" key="2">
    <source>
        <dbReference type="EMBL" id="KAG2608843.1"/>
    </source>
</evidence>
<dbReference type="AlphaFoldDB" id="A0A8T0TIB1"/>
<name>A0A8T0TIB1_PANVG</name>
<feature type="region of interest" description="Disordered" evidence="1">
    <location>
        <begin position="41"/>
        <end position="135"/>
    </location>
</feature>
<dbReference type="EMBL" id="CM029043">
    <property type="protein sequence ID" value="KAG2608843.1"/>
    <property type="molecule type" value="Genomic_DNA"/>
</dbReference>